<gene>
    <name evidence="1" type="ORF">GGR46_005006</name>
</gene>
<protein>
    <submittedName>
        <fullName evidence="1">Uncharacterized protein</fullName>
    </submittedName>
</protein>
<dbReference type="AlphaFoldDB" id="A0A7W6JXJ0"/>
<evidence type="ECO:0000313" key="1">
    <source>
        <dbReference type="EMBL" id="MBB4101414.1"/>
    </source>
</evidence>
<sequence>MFKITKADLAKKTDSQLAALFQEASKALRSEATRSPTQSLLSMIRAEIAKRGPSP</sequence>
<organism evidence="1 2">
    <name type="scientific">Sphingomonas kyeonggiensis</name>
    <dbReference type="NCBI Taxonomy" id="1268553"/>
    <lineage>
        <taxon>Bacteria</taxon>
        <taxon>Pseudomonadati</taxon>
        <taxon>Pseudomonadota</taxon>
        <taxon>Alphaproteobacteria</taxon>
        <taxon>Sphingomonadales</taxon>
        <taxon>Sphingomonadaceae</taxon>
        <taxon>Sphingomonas</taxon>
    </lineage>
</organism>
<comment type="caution">
    <text evidence="1">The sequence shown here is derived from an EMBL/GenBank/DDBJ whole genome shotgun (WGS) entry which is preliminary data.</text>
</comment>
<dbReference type="EMBL" id="JACIEH010000006">
    <property type="protein sequence ID" value="MBB4101414.1"/>
    <property type="molecule type" value="Genomic_DNA"/>
</dbReference>
<proteinExistence type="predicted"/>
<name>A0A7W6JXJ0_9SPHN</name>
<dbReference type="Proteomes" id="UP000557392">
    <property type="component" value="Unassembled WGS sequence"/>
</dbReference>
<keyword evidence="2" id="KW-1185">Reference proteome</keyword>
<evidence type="ECO:0000313" key="2">
    <source>
        <dbReference type="Proteomes" id="UP000557392"/>
    </source>
</evidence>
<dbReference type="RefSeq" id="WP_184000775.1">
    <property type="nucleotide sequence ID" value="NZ_JACIEH010000006.1"/>
</dbReference>
<accession>A0A7W6JXJ0</accession>
<reference evidence="1 2" key="1">
    <citation type="submission" date="2020-08" db="EMBL/GenBank/DDBJ databases">
        <title>Genomic Encyclopedia of Type Strains, Phase IV (KMG-IV): sequencing the most valuable type-strain genomes for metagenomic binning, comparative biology and taxonomic classification.</title>
        <authorList>
            <person name="Goeker M."/>
        </authorList>
    </citation>
    <scope>NUCLEOTIDE SEQUENCE [LARGE SCALE GENOMIC DNA]</scope>
    <source>
        <strain evidence="1 2">DSM 101806</strain>
    </source>
</reference>